<protein>
    <submittedName>
        <fullName evidence="2">Uncharacterized protein</fullName>
    </submittedName>
</protein>
<comment type="caution">
    <text evidence="2">The sequence shown here is derived from an EMBL/GenBank/DDBJ whole genome shotgun (WGS) entry which is preliminary data.</text>
</comment>
<evidence type="ECO:0000313" key="3">
    <source>
        <dbReference type="Proteomes" id="UP001140091"/>
    </source>
</evidence>
<dbReference type="OrthoDB" id="3059243at2759"/>
<feature type="non-terminal residue" evidence="2">
    <location>
        <position position="231"/>
    </location>
</feature>
<dbReference type="EMBL" id="JANBPK010000730">
    <property type="protein sequence ID" value="KAJ2933916.1"/>
    <property type="molecule type" value="Genomic_DNA"/>
</dbReference>
<evidence type="ECO:0000256" key="1">
    <source>
        <dbReference type="SAM" id="SignalP"/>
    </source>
</evidence>
<feature type="chain" id="PRO_5040986776" evidence="1">
    <location>
        <begin position="30"/>
        <end position="231"/>
    </location>
</feature>
<keyword evidence="3" id="KW-1185">Reference proteome</keyword>
<name>A0A9W8JFK7_9AGAR</name>
<evidence type="ECO:0000313" key="2">
    <source>
        <dbReference type="EMBL" id="KAJ2933916.1"/>
    </source>
</evidence>
<dbReference type="AlphaFoldDB" id="A0A9W8JFK7"/>
<gene>
    <name evidence="2" type="ORF">H1R20_g3154</name>
</gene>
<sequence length="231" mass="25296">MIYSSLQSLSLKCLLAGLVALLSITSIVALPTASPSDDLGDYEQLFKRALIHPAGNQKFPLFHGTIPANEAALKVPDLSKSHTEGDLHTKCGGLYLTDSLIAAAQFVCHQIGKAPTDKVHVLMYDWSPPASIKIHETKTVAEQNAAAQTCKAYDMLTGPMYNEITDKHLTKDFWQYALINQKIATDNLKYRQTFVIPCTKVHKGRDLPSTDYEKGQGLNPGFSAYAKTLTG</sequence>
<feature type="signal peptide" evidence="1">
    <location>
        <begin position="1"/>
        <end position="29"/>
    </location>
</feature>
<organism evidence="2 3">
    <name type="scientific">Candolleomyces eurysporus</name>
    <dbReference type="NCBI Taxonomy" id="2828524"/>
    <lineage>
        <taxon>Eukaryota</taxon>
        <taxon>Fungi</taxon>
        <taxon>Dikarya</taxon>
        <taxon>Basidiomycota</taxon>
        <taxon>Agaricomycotina</taxon>
        <taxon>Agaricomycetes</taxon>
        <taxon>Agaricomycetidae</taxon>
        <taxon>Agaricales</taxon>
        <taxon>Agaricineae</taxon>
        <taxon>Psathyrellaceae</taxon>
        <taxon>Candolleomyces</taxon>
    </lineage>
</organism>
<proteinExistence type="predicted"/>
<keyword evidence="1" id="KW-0732">Signal</keyword>
<reference evidence="2" key="1">
    <citation type="submission" date="2022-06" db="EMBL/GenBank/DDBJ databases">
        <title>Genome Sequence of Candolleomyces eurysporus.</title>
        <authorList>
            <person name="Buettner E."/>
        </authorList>
    </citation>
    <scope>NUCLEOTIDE SEQUENCE</scope>
    <source>
        <strain evidence="2">VTCC 930004</strain>
    </source>
</reference>
<accession>A0A9W8JFK7</accession>
<dbReference type="Proteomes" id="UP001140091">
    <property type="component" value="Unassembled WGS sequence"/>
</dbReference>